<gene>
    <name evidence="2" type="ORF">RRG08_021377</name>
</gene>
<evidence type="ECO:0000256" key="1">
    <source>
        <dbReference type="SAM" id="MobiDB-lite"/>
    </source>
</evidence>
<dbReference type="EMBL" id="JAWDGP010006489">
    <property type="protein sequence ID" value="KAK3740092.1"/>
    <property type="molecule type" value="Genomic_DNA"/>
</dbReference>
<keyword evidence="3" id="KW-1185">Reference proteome</keyword>
<sequence>MSRVSRDGAELIKKDTTQETHACPVEKPAKQTVMTNPFRLRETSSPCFIYTLSHLLTVVLPWECPDPIYPTLTSTRECPDPIYPTLTSTRECPDPIYPTLTSTREYSSRARAKGDSNSNVYNQSPYAQDRSSCKAKSTSVSL</sequence>
<dbReference type="Proteomes" id="UP001283361">
    <property type="component" value="Unassembled WGS sequence"/>
</dbReference>
<feature type="region of interest" description="Disordered" evidence="1">
    <location>
        <begin position="1"/>
        <end position="21"/>
    </location>
</feature>
<proteinExistence type="predicted"/>
<feature type="region of interest" description="Disordered" evidence="1">
    <location>
        <begin position="97"/>
        <end position="142"/>
    </location>
</feature>
<reference evidence="2" key="1">
    <citation type="journal article" date="2023" name="G3 (Bethesda)">
        <title>A reference genome for the long-term kleptoplast-retaining sea slug Elysia crispata morphotype clarki.</title>
        <authorList>
            <person name="Eastman K.E."/>
            <person name="Pendleton A.L."/>
            <person name="Shaikh M.A."/>
            <person name="Suttiyut T."/>
            <person name="Ogas R."/>
            <person name="Tomko P."/>
            <person name="Gavelis G."/>
            <person name="Widhalm J.R."/>
            <person name="Wisecaver J.H."/>
        </authorList>
    </citation>
    <scope>NUCLEOTIDE SEQUENCE</scope>
    <source>
        <strain evidence="2">ECLA1</strain>
    </source>
</reference>
<accession>A0AAE0YC20</accession>
<protein>
    <submittedName>
        <fullName evidence="2">Uncharacterized protein</fullName>
    </submittedName>
</protein>
<organism evidence="2 3">
    <name type="scientific">Elysia crispata</name>
    <name type="common">lettuce slug</name>
    <dbReference type="NCBI Taxonomy" id="231223"/>
    <lineage>
        <taxon>Eukaryota</taxon>
        <taxon>Metazoa</taxon>
        <taxon>Spiralia</taxon>
        <taxon>Lophotrochozoa</taxon>
        <taxon>Mollusca</taxon>
        <taxon>Gastropoda</taxon>
        <taxon>Heterobranchia</taxon>
        <taxon>Euthyneura</taxon>
        <taxon>Panpulmonata</taxon>
        <taxon>Sacoglossa</taxon>
        <taxon>Placobranchoidea</taxon>
        <taxon>Plakobranchidae</taxon>
        <taxon>Elysia</taxon>
    </lineage>
</organism>
<feature type="compositionally biased region" description="Basic and acidic residues" evidence="1">
    <location>
        <begin position="1"/>
        <end position="18"/>
    </location>
</feature>
<comment type="caution">
    <text evidence="2">The sequence shown here is derived from an EMBL/GenBank/DDBJ whole genome shotgun (WGS) entry which is preliminary data.</text>
</comment>
<dbReference type="AlphaFoldDB" id="A0AAE0YC20"/>
<name>A0AAE0YC20_9GAST</name>
<evidence type="ECO:0000313" key="3">
    <source>
        <dbReference type="Proteomes" id="UP001283361"/>
    </source>
</evidence>
<evidence type="ECO:0000313" key="2">
    <source>
        <dbReference type="EMBL" id="KAK3740092.1"/>
    </source>
</evidence>
<feature type="compositionally biased region" description="Polar residues" evidence="1">
    <location>
        <begin position="115"/>
        <end position="142"/>
    </location>
</feature>